<dbReference type="InterPro" id="IPR010978">
    <property type="entry name" value="tRNA-bd_arm"/>
</dbReference>
<dbReference type="eggNOG" id="KOG2509">
    <property type="taxonomic scope" value="Eukaryota"/>
</dbReference>
<evidence type="ECO:0000256" key="2">
    <source>
        <dbReference type="ARBA" id="ARBA00012840"/>
    </source>
</evidence>
<gene>
    <name evidence="12" type="ORF">CAOG_003658</name>
</gene>
<keyword evidence="13" id="KW-1185">Reference proteome</keyword>
<dbReference type="InterPro" id="IPR002317">
    <property type="entry name" value="Ser-tRNA-ligase_type_1"/>
</dbReference>
<feature type="binding site" evidence="9">
    <location>
        <position position="275"/>
    </location>
    <ligand>
        <name>L-serine</name>
        <dbReference type="ChEBI" id="CHEBI:33384"/>
    </ligand>
</feature>
<dbReference type="EC" id="6.1.1.11" evidence="2"/>
<dbReference type="PIRSF" id="PIRSF001529">
    <property type="entry name" value="Ser-tRNA-synth_IIa"/>
    <property type="match status" value="1"/>
</dbReference>
<dbReference type="GO" id="GO:0005524">
    <property type="term" value="F:ATP binding"/>
    <property type="evidence" value="ECO:0007669"/>
    <property type="project" value="UniProtKB-KW"/>
</dbReference>
<evidence type="ECO:0000313" key="12">
    <source>
        <dbReference type="EMBL" id="KJE92749.1"/>
    </source>
</evidence>
<feature type="binding site" evidence="9">
    <location>
        <position position="306"/>
    </location>
    <ligand>
        <name>L-serine</name>
        <dbReference type="ChEBI" id="CHEBI:33384"/>
    </ligand>
</feature>
<feature type="site" description="Important for serine binding" evidence="9">
    <location>
        <position position="432"/>
    </location>
</feature>
<reference evidence="13" key="1">
    <citation type="submission" date="2011-02" db="EMBL/GenBank/DDBJ databases">
        <title>The Genome Sequence of Capsaspora owczarzaki ATCC 30864.</title>
        <authorList>
            <person name="Russ C."/>
            <person name="Cuomo C."/>
            <person name="Burger G."/>
            <person name="Gray M.W."/>
            <person name="Holland P.W.H."/>
            <person name="King N."/>
            <person name="Lang F.B.F."/>
            <person name="Roger A.J."/>
            <person name="Ruiz-Trillo I."/>
            <person name="Young S.K."/>
            <person name="Zeng Q."/>
            <person name="Gargeya S."/>
            <person name="Alvarado L."/>
            <person name="Berlin A."/>
            <person name="Chapman S.B."/>
            <person name="Chen Z."/>
            <person name="Freedman E."/>
            <person name="Gellesch M."/>
            <person name="Goldberg J."/>
            <person name="Griggs A."/>
            <person name="Gujja S."/>
            <person name="Heilman E."/>
            <person name="Heiman D."/>
            <person name="Howarth C."/>
            <person name="Mehta T."/>
            <person name="Neiman D."/>
            <person name="Pearson M."/>
            <person name="Roberts A."/>
            <person name="Saif S."/>
            <person name="Shea T."/>
            <person name="Shenoy N."/>
            <person name="Sisk P."/>
            <person name="Stolte C."/>
            <person name="Sykes S."/>
            <person name="White J."/>
            <person name="Yandava C."/>
            <person name="Haas B."/>
            <person name="Nusbaum C."/>
            <person name="Birren B."/>
        </authorList>
    </citation>
    <scope>NUCLEOTIDE SEQUENCE</scope>
    <source>
        <strain evidence="13">ATCC 30864</strain>
    </source>
</reference>
<keyword evidence="4" id="KW-0547">Nucleotide-binding</keyword>
<dbReference type="InterPro" id="IPR033729">
    <property type="entry name" value="SerRS_core"/>
</dbReference>
<dbReference type="Gene3D" id="3.30.930.10">
    <property type="entry name" value="Bira Bifunctional Protein, Domain 2"/>
    <property type="match status" value="1"/>
</dbReference>
<dbReference type="InterPro" id="IPR015866">
    <property type="entry name" value="Ser-tRNA-synth_1_N"/>
</dbReference>
<dbReference type="OrthoDB" id="10264585at2759"/>
<keyword evidence="5 10" id="KW-0067">ATP-binding</keyword>
<dbReference type="Pfam" id="PF00587">
    <property type="entry name" value="tRNA-synt_2b"/>
    <property type="match status" value="1"/>
</dbReference>
<dbReference type="AlphaFoldDB" id="A0A0D2X2L1"/>
<dbReference type="Pfam" id="PF02403">
    <property type="entry name" value="Seryl_tRNA_N"/>
    <property type="match status" value="1"/>
</dbReference>
<dbReference type="FunCoup" id="A0A0D2X2L1">
    <property type="interactions" value="482"/>
</dbReference>
<keyword evidence="7 12" id="KW-0030">Aminoacyl-tRNA synthetase</keyword>
<dbReference type="FunFam" id="1.10.287.40:FF:000002">
    <property type="entry name" value="Serine--tRNA ligase, cytoplasmic"/>
    <property type="match status" value="1"/>
</dbReference>
<dbReference type="Proteomes" id="UP000008743">
    <property type="component" value="Unassembled WGS sequence"/>
</dbReference>
<evidence type="ECO:0000256" key="4">
    <source>
        <dbReference type="ARBA" id="ARBA00022741"/>
    </source>
</evidence>
<evidence type="ECO:0000313" key="13">
    <source>
        <dbReference type="Proteomes" id="UP000008743"/>
    </source>
</evidence>
<dbReference type="InterPro" id="IPR045864">
    <property type="entry name" value="aa-tRNA-synth_II/BPL/LPL"/>
</dbReference>
<dbReference type="CDD" id="cd00770">
    <property type="entry name" value="SerRS_core"/>
    <property type="match status" value="1"/>
</dbReference>
<evidence type="ECO:0000256" key="9">
    <source>
        <dbReference type="PIRSR" id="PIRSR001529-1"/>
    </source>
</evidence>
<dbReference type="EMBL" id="KE346364">
    <property type="protein sequence ID" value="KJE92749.1"/>
    <property type="molecule type" value="Genomic_DNA"/>
</dbReference>
<dbReference type="InterPro" id="IPR042103">
    <property type="entry name" value="SerRS_1_N_sf"/>
</dbReference>
<accession>A0A0D2X2L1</accession>
<evidence type="ECO:0000256" key="6">
    <source>
        <dbReference type="ARBA" id="ARBA00022917"/>
    </source>
</evidence>
<feature type="binding site" evidence="10">
    <location>
        <begin position="395"/>
        <end position="398"/>
    </location>
    <ligand>
        <name>ATP</name>
        <dbReference type="ChEBI" id="CHEBI:30616"/>
    </ligand>
</feature>
<proteinExistence type="inferred from homology"/>
<dbReference type="GO" id="GO:0004828">
    <property type="term" value="F:serine-tRNA ligase activity"/>
    <property type="evidence" value="ECO:0007669"/>
    <property type="project" value="UniProtKB-EC"/>
</dbReference>
<protein>
    <recommendedName>
        <fullName evidence="2">serine--tRNA ligase</fullName>
        <ecNumber evidence="2">6.1.1.11</ecNumber>
    </recommendedName>
    <alternativeName>
        <fullName evidence="8">Seryl-tRNA synthetase</fullName>
    </alternativeName>
</protein>
<dbReference type="STRING" id="595528.A0A0D2X2L1"/>
<sequence>MLDIELFRVNKGGNPDKVRESQRRRYADITLVDQVIALDEKWRALRGRADDWNRTAKACSKQYGVKAQAKEAQGDSDDLPAGFSLDTLVDLKGQPLTDALAPLTMRQLKAAKLLCEGRQADVDKQVIESEAARDSTLRLIGNLVDDSVPVSNNEDNNRIEHTVGDTTSEKKYSHVDLIHMIDGVDLERGVTVAGNRGYFLKGATVMLEFALIQYAFTMLVQRDFTPLTTPFFMNKSIMQEVAQLSQFDTELYKVHAKASENPNDNATDEKYLIATSEQPIAAFHRDEWMDTKELPKRYAGYSSCFRQEVGSHGRDTAGIFRVHQFEKIEQFCITSPHDTESWQMMEQMLKNATDFYQNLGIGYRVVNIVSGELNNAASKKYDVEGWFPGSKAFRELVSCSNCTDYQSRRLRIRYGTKKANEDATFVHMLNSTMCALTRVICIILETYQTEEGIVVPEVLRMYMPAQYRELIKFVKAAPIDKAKEAEAKTKAKK</sequence>
<dbReference type="SUPFAM" id="SSF46589">
    <property type="entry name" value="tRNA-binding arm"/>
    <property type="match status" value="1"/>
</dbReference>
<evidence type="ECO:0000256" key="3">
    <source>
        <dbReference type="ARBA" id="ARBA00022598"/>
    </source>
</evidence>
<feature type="binding site" evidence="10">
    <location>
        <begin position="306"/>
        <end position="308"/>
    </location>
    <ligand>
        <name>ATP</name>
        <dbReference type="ChEBI" id="CHEBI:30616"/>
    </ligand>
</feature>
<dbReference type="PANTHER" id="PTHR11778">
    <property type="entry name" value="SERYL-TRNA SYNTHETASE"/>
    <property type="match status" value="1"/>
</dbReference>
<feature type="binding site" evidence="9">
    <location>
        <position position="329"/>
    </location>
    <ligand>
        <name>L-serine</name>
        <dbReference type="ChEBI" id="CHEBI:33384"/>
    </ligand>
</feature>
<dbReference type="PROSITE" id="PS50862">
    <property type="entry name" value="AA_TRNA_LIGASE_II"/>
    <property type="match status" value="1"/>
</dbReference>
<evidence type="ECO:0000256" key="1">
    <source>
        <dbReference type="ARBA" id="ARBA00010728"/>
    </source>
</evidence>
<dbReference type="SUPFAM" id="SSF55681">
    <property type="entry name" value="Class II aaRS and biotin synthetases"/>
    <property type="match status" value="1"/>
</dbReference>
<keyword evidence="3" id="KW-0436">Ligase</keyword>
<evidence type="ECO:0000256" key="10">
    <source>
        <dbReference type="PIRSR" id="PIRSR001529-2"/>
    </source>
</evidence>
<dbReference type="InterPro" id="IPR002314">
    <property type="entry name" value="aa-tRNA-synt_IIb"/>
</dbReference>
<evidence type="ECO:0000256" key="7">
    <source>
        <dbReference type="ARBA" id="ARBA00023146"/>
    </source>
</evidence>
<evidence type="ECO:0000256" key="5">
    <source>
        <dbReference type="ARBA" id="ARBA00022840"/>
    </source>
</evidence>
<evidence type="ECO:0000259" key="11">
    <source>
        <dbReference type="PROSITE" id="PS50862"/>
    </source>
</evidence>
<feature type="binding site" evidence="9">
    <location>
        <position position="430"/>
    </location>
    <ligand>
        <name>L-serine</name>
        <dbReference type="ChEBI" id="CHEBI:33384"/>
    </ligand>
</feature>
<dbReference type="PRINTS" id="PR00981">
    <property type="entry name" value="TRNASYNTHSER"/>
</dbReference>
<dbReference type="NCBIfam" id="TIGR00414">
    <property type="entry name" value="serS"/>
    <property type="match status" value="1"/>
</dbReference>
<dbReference type="InParanoid" id="A0A0D2X2L1"/>
<dbReference type="PhylomeDB" id="A0A0D2X2L1"/>
<feature type="domain" description="Aminoacyl-transfer RNA synthetases class-II family profile" evidence="11">
    <location>
        <begin position="211"/>
        <end position="456"/>
    </location>
</feature>
<dbReference type="OMA" id="GYTPCFR"/>
<organism evidence="12 13">
    <name type="scientific">Capsaspora owczarzaki (strain ATCC 30864)</name>
    <dbReference type="NCBI Taxonomy" id="595528"/>
    <lineage>
        <taxon>Eukaryota</taxon>
        <taxon>Filasterea</taxon>
        <taxon>Capsaspora</taxon>
    </lineage>
</organism>
<keyword evidence="6" id="KW-0648">Protein biosynthesis</keyword>
<dbReference type="FunFam" id="3.30.930.10:FF:000026">
    <property type="entry name" value="Seryl-tRNA synthetase, cytoplasmic"/>
    <property type="match status" value="1"/>
</dbReference>
<evidence type="ECO:0000256" key="8">
    <source>
        <dbReference type="ARBA" id="ARBA00031113"/>
    </source>
</evidence>
<dbReference type="RefSeq" id="XP_004363386.1">
    <property type="nucleotide sequence ID" value="XM_004363329.2"/>
</dbReference>
<dbReference type="Gene3D" id="1.10.287.40">
    <property type="entry name" value="Serine-tRNA synthetase, tRNA binding domain"/>
    <property type="match status" value="1"/>
</dbReference>
<dbReference type="GO" id="GO:0006434">
    <property type="term" value="P:seryl-tRNA aminoacylation"/>
    <property type="evidence" value="ECO:0007669"/>
    <property type="project" value="InterPro"/>
</dbReference>
<comment type="similarity">
    <text evidence="1">Belongs to the class-II aminoacyl-tRNA synthetase family. Type-1 seryl-tRNA synthetase subfamily.</text>
</comment>
<feature type="binding site" evidence="10">
    <location>
        <begin position="322"/>
        <end position="325"/>
    </location>
    <ligand>
        <name>ATP</name>
        <dbReference type="ChEBI" id="CHEBI:30616"/>
    </ligand>
</feature>
<dbReference type="InterPro" id="IPR006195">
    <property type="entry name" value="aa-tRNA-synth_II"/>
</dbReference>
<name>A0A0D2X2L1_CAPO3</name>